<dbReference type="AlphaFoldDB" id="A0A4Q7ZCB0"/>
<protein>
    <submittedName>
        <fullName evidence="1">Uncharacterized protein</fullName>
    </submittedName>
</protein>
<reference evidence="1 2" key="1">
    <citation type="submission" date="2019-02" db="EMBL/GenBank/DDBJ databases">
        <title>Genomic Encyclopedia of Type Strains, Phase IV (KMG-IV): sequencing the most valuable type-strain genomes for metagenomic binning, comparative biology and taxonomic classification.</title>
        <authorList>
            <person name="Goeker M."/>
        </authorList>
    </citation>
    <scope>NUCLEOTIDE SEQUENCE [LARGE SCALE GENOMIC DNA]</scope>
    <source>
        <strain evidence="1 2">DSM 105135</strain>
    </source>
</reference>
<dbReference type="EMBL" id="SHKX01000001">
    <property type="protein sequence ID" value="RZU48287.1"/>
    <property type="molecule type" value="Genomic_DNA"/>
</dbReference>
<evidence type="ECO:0000313" key="2">
    <source>
        <dbReference type="Proteomes" id="UP000292423"/>
    </source>
</evidence>
<name>A0A4Q7ZCB0_9GAMM</name>
<sequence length="37" mass="4236">SKLLFLLGLFSQQRVSVGRIIGPQNILSTHFREIHTE</sequence>
<feature type="non-terminal residue" evidence="1">
    <location>
        <position position="1"/>
    </location>
</feature>
<gene>
    <name evidence="1" type="ORF">EV700_0078</name>
</gene>
<organism evidence="1 2">
    <name type="scientific">Fluviicoccus keumensis</name>
    <dbReference type="NCBI Taxonomy" id="1435465"/>
    <lineage>
        <taxon>Bacteria</taxon>
        <taxon>Pseudomonadati</taxon>
        <taxon>Pseudomonadota</taxon>
        <taxon>Gammaproteobacteria</taxon>
        <taxon>Moraxellales</taxon>
        <taxon>Moraxellaceae</taxon>
        <taxon>Fluviicoccus</taxon>
    </lineage>
</organism>
<keyword evidence="2" id="KW-1185">Reference proteome</keyword>
<comment type="caution">
    <text evidence="1">The sequence shown here is derived from an EMBL/GenBank/DDBJ whole genome shotgun (WGS) entry which is preliminary data.</text>
</comment>
<dbReference type="Proteomes" id="UP000292423">
    <property type="component" value="Unassembled WGS sequence"/>
</dbReference>
<accession>A0A4Q7ZCB0</accession>
<proteinExistence type="predicted"/>
<evidence type="ECO:0000313" key="1">
    <source>
        <dbReference type="EMBL" id="RZU48287.1"/>
    </source>
</evidence>